<accession>A0ACB9SG41</accession>
<evidence type="ECO:0000313" key="2">
    <source>
        <dbReference type="Proteomes" id="UP001057402"/>
    </source>
</evidence>
<reference evidence="2" key="1">
    <citation type="journal article" date="2023" name="Front. Plant Sci.">
        <title>Chromosomal-level genome assembly of Melastoma candidum provides insights into trichome evolution.</title>
        <authorList>
            <person name="Zhong Y."/>
            <person name="Wu W."/>
            <person name="Sun C."/>
            <person name="Zou P."/>
            <person name="Liu Y."/>
            <person name="Dai S."/>
            <person name="Zhou R."/>
        </authorList>
    </citation>
    <scope>NUCLEOTIDE SEQUENCE [LARGE SCALE GENOMIC DNA]</scope>
</reference>
<protein>
    <submittedName>
        <fullName evidence="1">Uncharacterized protein</fullName>
    </submittedName>
</protein>
<gene>
    <name evidence="1" type="ORF">MLD38_002304</name>
</gene>
<keyword evidence="2" id="KW-1185">Reference proteome</keyword>
<sequence length="158" mass="17554">MVSRLFFLHVPSCLVTCLSSILPLNFHLSGHPASHPFTPPPHWHYSTFRGVSDCPPSPPPAPQLYYPYAYPTVAGYAVVEGLHIMERRLPCCGICCGWFLFMIGFFLIGIPWYVGLLILVCGRQVDYREKPGLVACTVAAILATIAMIIEAEGHAHKW</sequence>
<evidence type="ECO:0000313" key="1">
    <source>
        <dbReference type="EMBL" id="KAI4390164.1"/>
    </source>
</evidence>
<proteinExistence type="predicted"/>
<comment type="caution">
    <text evidence="1">The sequence shown here is derived from an EMBL/GenBank/DDBJ whole genome shotgun (WGS) entry which is preliminary data.</text>
</comment>
<organism evidence="1 2">
    <name type="scientific">Melastoma candidum</name>
    <dbReference type="NCBI Taxonomy" id="119954"/>
    <lineage>
        <taxon>Eukaryota</taxon>
        <taxon>Viridiplantae</taxon>
        <taxon>Streptophyta</taxon>
        <taxon>Embryophyta</taxon>
        <taxon>Tracheophyta</taxon>
        <taxon>Spermatophyta</taxon>
        <taxon>Magnoliopsida</taxon>
        <taxon>eudicotyledons</taxon>
        <taxon>Gunneridae</taxon>
        <taxon>Pentapetalae</taxon>
        <taxon>rosids</taxon>
        <taxon>malvids</taxon>
        <taxon>Myrtales</taxon>
        <taxon>Melastomataceae</taxon>
        <taxon>Melastomatoideae</taxon>
        <taxon>Melastomateae</taxon>
        <taxon>Melastoma</taxon>
    </lineage>
</organism>
<dbReference type="Proteomes" id="UP001057402">
    <property type="component" value="Chromosome 1"/>
</dbReference>
<dbReference type="EMBL" id="CM042880">
    <property type="protein sequence ID" value="KAI4390164.1"/>
    <property type="molecule type" value="Genomic_DNA"/>
</dbReference>
<name>A0ACB9SG41_9MYRT</name>